<evidence type="ECO:0000256" key="6">
    <source>
        <dbReference type="ARBA" id="ARBA00023242"/>
    </source>
</evidence>
<feature type="compositionally biased region" description="Basic and acidic residues" evidence="7">
    <location>
        <begin position="123"/>
        <end position="135"/>
    </location>
</feature>
<feature type="compositionally biased region" description="Polar residues" evidence="7">
    <location>
        <begin position="54"/>
        <end position="64"/>
    </location>
</feature>
<dbReference type="InterPro" id="IPR047021">
    <property type="entry name" value="REXO1/3/4-like"/>
</dbReference>
<sequence>MLEDEYEDGEILEEGEEVEDVTRVESVEEDVEMTTAPTEAPVEARGDHAKAVLQTPSIAASSEQARTHEPLLPTPPSRTVRSDASSSDPSGYYEQNASRKRLHSEMQRPLYPSSMPGRNPYPPRRDYRSNDRDRGAPANNSSSNRERHDDREEKYSEDLIVKYPRQVPGSHVLLNFAKWMELAGSRYRRRLDAAEVQEMLVNVLDRRPHVSSYLMSPELFPNKPAPTKVCVVLLGNLHPSVVQRYRNELQFFNGCSSLPCVLTKPDQTRRMETPLPELLYRFPKPSVDIKDMPVNELFYGHELTFLMCHSIGYNDELILQPTGKFARKTQPQGGTWHLDGDLLHLKWRQQHKGAADESANASNPAEEEDDSYILDVLVAEDGTMHKFSTDPETDKTYARDTPEHMNAKRRNTQARSLRLSLIKAVQADVPRAPDGSIIRTTEKTVNGHIAENPESIITNDPSDLKQEDFEYYVLSPEELRQHGYPVDVGIEQTVLQTESKGCSRDQFVQTRPRTLEDSADAKASVPNVYALDCEMCETDLGMELTRITVVDVQGTVVYDQMVKPQSTIINYHTEFSGITAESLQSTRHILADVQRELLSQFLFEDTVLVGHSLTSDLRALRIVHLKIADTAILYPHQRGFPFKTSLKFLTKTFLGKDIQTKIQEGHDSAEDAVAAMELLIQKVKRGPTYGIPETTQLSGAYSTLVDKVAARNQRITILKYSPPDEKATGSDSSSSSEPKPWHLYASGDLHSHLQSPFEHASALARSHQDSTSNSSTHALSSTTRIADAKGLTDSVRAALTEHGDSVCWVEVEQSSGHEVANEFLLRHSQWMEKQSLYCKEIDGLLCQIRDDVLDEQTLLMVIPQGDLSMLRYLKGLRTRSKWKDGPHTDTWTDEMQAAVTDAVRGTMDSCVFLTQK</sequence>
<keyword evidence="3" id="KW-0540">Nuclease</keyword>
<dbReference type="PANTHER" id="PTHR12801">
    <property type="entry name" value="RNA EXONUCLEASE REXO1 / RECO3 FAMILY MEMBER-RELATED"/>
    <property type="match status" value="1"/>
</dbReference>
<evidence type="ECO:0000313" key="10">
    <source>
        <dbReference type="Proteomes" id="UP000794436"/>
    </source>
</evidence>
<feature type="compositionally biased region" description="Acidic residues" evidence="7">
    <location>
        <begin position="1"/>
        <end position="19"/>
    </location>
</feature>
<keyword evidence="6" id="KW-0539">Nucleus</keyword>
<dbReference type="GO" id="GO:0004527">
    <property type="term" value="F:exonuclease activity"/>
    <property type="evidence" value="ECO:0007669"/>
    <property type="project" value="UniProtKB-KW"/>
</dbReference>
<name>A0A8K1CJL1_PYTOL</name>
<feature type="domain" description="Exonuclease" evidence="8">
    <location>
        <begin position="527"/>
        <end position="688"/>
    </location>
</feature>
<keyword evidence="5" id="KW-0269">Exonuclease</keyword>
<keyword evidence="4" id="KW-0378">Hydrolase</keyword>
<feature type="region of interest" description="Disordered" evidence="7">
    <location>
        <begin position="1"/>
        <end position="153"/>
    </location>
</feature>
<gene>
    <name evidence="9" type="ORF">Poli38472_011537</name>
</gene>
<dbReference type="GO" id="GO:0010629">
    <property type="term" value="P:negative regulation of gene expression"/>
    <property type="evidence" value="ECO:0007669"/>
    <property type="project" value="UniProtKB-ARBA"/>
</dbReference>
<dbReference type="SUPFAM" id="SSF53098">
    <property type="entry name" value="Ribonuclease H-like"/>
    <property type="match status" value="1"/>
</dbReference>
<dbReference type="EMBL" id="SPLM01000039">
    <property type="protein sequence ID" value="TMW64657.1"/>
    <property type="molecule type" value="Genomic_DNA"/>
</dbReference>
<feature type="compositionally biased region" description="Basic and acidic residues" evidence="7">
    <location>
        <begin position="144"/>
        <end position="153"/>
    </location>
</feature>
<dbReference type="GO" id="GO:0005634">
    <property type="term" value="C:nucleus"/>
    <property type="evidence" value="ECO:0007669"/>
    <property type="project" value="UniProtKB-SubCell"/>
</dbReference>
<keyword evidence="10" id="KW-1185">Reference proteome</keyword>
<feature type="region of interest" description="Disordered" evidence="7">
    <location>
        <begin position="350"/>
        <end position="369"/>
    </location>
</feature>
<dbReference type="Proteomes" id="UP000794436">
    <property type="component" value="Unassembled WGS sequence"/>
</dbReference>
<proteinExistence type="inferred from homology"/>
<evidence type="ECO:0000256" key="2">
    <source>
        <dbReference type="ARBA" id="ARBA00006357"/>
    </source>
</evidence>
<dbReference type="Gene3D" id="3.30.420.10">
    <property type="entry name" value="Ribonuclease H-like superfamily/Ribonuclease H"/>
    <property type="match status" value="1"/>
</dbReference>
<dbReference type="AlphaFoldDB" id="A0A8K1CJL1"/>
<comment type="caution">
    <text evidence="9">The sequence shown here is derived from an EMBL/GenBank/DDBJ whole genome shotgun (WGS) entry which is preliminary data.</text>
</comment>
<dbReference type="InterPro" id="IPR034922">
    <property type="entry name" value="REX1-like_exo"/>
</dbReference>
<evidence type="ECO:0000256" key="1">
    <source>
        <dbReference type="ARBA" id="ARBA00004123"/>
    </source>
</evidence>
<evidence type="ECO:0000256" key="3">
    <source>
        <dbReference type="ARBA" id="ARBA00022722"/>
    </source>
</evidence>
<evidence type="ECO:0000313" key="9">
    <source>
        <dbReference type="EMBL" id="TMW64657.1"/>
    </source>
</evidence>
<comment type="similarity">
    <text evidence="2">Belongs to the REXO1/REXO3 family.</text>
</comment>
<protein>
    <recommendedName>
        <fullName evidence="8">Exonuclease domain-containing protein</fullName>
    </recommendedName>
</protein>
<dbReference type="InterPro" id="IPR013520">
    <property type="entry name" value="Ribonucl_H"/>
</dbReference>
<dbReference type="PANTHER" id="PTHR12801:SF115">
    <property type="entry name" value="FI18136P1-RELATED"/>
    <property type="match status" value="1"/>
</dbReference>
<reference evidence="9" key="1">
    <citation type="submission" date="2019-03" db="EMBL/GenBank/DDBJ databases">
        <title>Long read genome sequence of the mycoparasitic Pythium oligandrum ATCC 38472 isolated from sugarbeet rhizosphere.</title>
        <authorList>
            <person name="Gaulin E."/>
        </authorList>
    </citation>
    <scope>NUCLEOTIDE SEQUENCE</scope>
    <source>
        <strain evidence="9">ATCC 38472_TT</strain>
    </source>
</reference>
<evidence type="ECO:0000256" key="5">
    <source>
        <dbReference type="ARBA" id="ARBA00022839"/>
    </source>
</evidence>
<feature type="compositionally biased region" description="Polar residues" evidence="7">
    <location>
        <begin position="77"/>
        <end position="96"/>
    </location>
</feature>
<dbReference type="FunFam" id="3.30.420.10:FF:000031">
    <property type="entry name" value="RNA exonuclease 1"/>
    <property type="match status" value="1"/>
</dbReference>
<feature type="region of interest" description="Disordered" evidence="7">
    <location>
        <begin position="757"/>
        <end position="781"/>
    </location>
</feature>
<dbReference type="Pfam" id="PF00929">
    <property type="entry name" value="RNase_T"/>
    <property type="match status" value="1"/>
</dbReference>
<evidence type="ECO:0000256" key="4">
    <source>
        <dbReference type="ARBA" id="ARBA00022801"/>
    </source>
</evidence>
<dbReference type="InterPro" id="IPR012337">
    <property type="entry name" value="RNaseH-like_sf"/>
</dbReference>
<organism evidence="9 10">
    <name type="scientific">Pythium oligandrum</name>
    <name type="common">Mycoparasitic fungus</name>
    <dbReference type="NCBI Taxonomy" id="41045"/>
    <lineage>
        <taxon>Eukaryota</taxon>
        <taxon>Sar</taxon>
        <taxon>Stramenopiles</taxon>
        <taxon>Oomycota</taxon>
        <taxon>Peronosporomycetes</taxon>
        <taxon>Pythiales</taxon>
        <taxon>Pythiaceae</taxon>
        <taxon>Pythium</taxon>
    </lineage>
</organism>
<dbReference type="SMART" id="SM00479">
    <property type="entry name" value="EXOIII"/>
    <property type="match status" value="1"/>
</dbReference>
<evidence type="ECO:0000256" key="7">
    <source>
        <dbReference type="SAM" id="MobiDB-lite"/>
    </source>
</evidence>
<comment type="subcellular location">
    <subcellularLocation>
        <location evidence="1">Nucleus</location>
    </subcellularLocation>
</comment>
<evidence type="ECO:0000259" key="8">
    <source>
        <dbReference type="SMART" id="SM00479"/>
    </source>
</evidence>
<dbReference type="InterPro" id="IPR036397">
    <property type="entry name" value="RNaseH_sf"/>
</dbReference>
<feature type="region of interest" description="Disordered" evidence="7">
    <location>
        <begin position="719"/>
        <end position="744"/>
    </location>
</feature>
<dbReference type="CDD" id="cd06145">
    <property type="entry name" value="REX1_like"/>
    <property type="match status" value="1"/>
</dbReference>
<dbReference type="OrthoDB" id="206335at2759"/>
<dbReference type="GO" id="GO:0003676">
    <property type="term" value="F:nucleic acid binding"/>
    <property type="evidence" value="ECO:0007669"/>
    <property type="project" value="InterPro"/>
</dbReference>
<feature type="compositionally biased region" description="Low complexity" evidence="7">
    <location>
        <begin position="770"/>
        <end position="781"/>
    </location>
</feature>
<accession>A0A8K1CJL1</accession>